<dbReference type="InterPro" id="IPR011330">
    <property type="entry name" value="Glyco_hydro/deAcase_b/a-brl"/>
</dbReference>
<evidence type="ECO:0000313" key="3">
    <source>
        <dbReference type="Proteomes" id="UP000223596"/>
    </source>
</evidence>
<dbReference type="GO" id="GO:0005975">
    <property type="term" value="P:carbohydrate metabolic process"/>
    <property type="evidence" value="ECO:0007669"/>
    <property type="project" value="InterPro"/>
</dbReference>
<dbReference type="Gene3D" id="3.20.20.370">
    <property type="entry name" value="Glycoside hydrolase/deacetylase"/>
    <property type="match status" value="1"/>
</dbReference>
<gene>
    <name evidence="2" type="ORF">M972_111188</name>
</gene>
<accession>A0AB36TEU7</accession>
<dbReference type="GeneID" id="35805975"/>
<sequence length="320" mass="36292">MIKRRVIRGAIVLTIMLALLLSIRFLATREQENLKLPDMGGVFSVRLENLDFTTEITGMLSDGVIDEVPYEEYEDVFAEVEAIPVSGGYSNKVLRWGILRKGYGETPQADPGAPELLAKYGGVYLGDTSKKVIYLTFDEGYENGYTSKILDVLRDNNVKAVFFITGPYLNEHEDLVRRMVEEGHVVGNHTVHHPSLPSLSDKELEEEILGLDRAFHEKFGINMKFLRPPKGEYSERTLAITQKLGYTNLFWSFAYDDWHRDKIRGPQYAYDKVMNNLHNGAVLLLHAVSKDNADALDMIIKGARERGFEFGDVNDLILEK</sequence>
<organism evidence="2 3">
    <name type="scientific">Acetivibrio thermocellus AD2</name>
    <dbReference type="NCBI Taxonomy" id="1138384"/>
    <lineage>
        <taxon>Bacteria</taxon>
        <taxon>Bacillati</taxon>
        <taxon>Bacillota</taxon>
        <taxon>Clostridia</taxon>
        <taxon>Eubacteriales</taxon>
        <taxon>Oscillospiraceae</taxon>
        <taxon>Acetivibrio</taxon>
    </lineage>
</organism>
<feature type="domain" description="NodB homology" evidence="1">
    <location>
        <begin position="131"/>
        <end position="311"/>
    </location>
</feature>
<dbReference type="PANTHER" id="PTHR10587">
    <property type="entry name" value="GLYCOSYL TRANSFERASE-RELATED"/>
    <property type="match status" value="1"/>
</dbReference>
<dbReference type="InterPro" id="IPR050248">
    <property type="entry name" value="Polysacc_deacetylase_ArnD"/>
</dbReference>
<comment type="caution">
    <text evidence="2">The sequence shown here is derived from an EMBL/GenBank/DDBJ whole genome shotgun (WGS) entry which is preliminary data.</text>
</comment>
<dbReference type="InterPro" id="IPR002509">
    <property type="entry name" value="NODB_dom"/>
</dbReference>
<evidence type="ECO:0000259" key="1">
    <source>
        <dbReference type="PROSITE" id="PS51677"/>
    </source>
</evidence>
<dbReference type="SMR" id="A0AB36TEU7"/>
<dbReference type="GO" id="GO:0016020">
    <property type="term" value="C:membrane"/>
    <property type="evidence" value="ECO:0007669"/>
    <property type="project" value="TreeGrafter"/>
</dbReference>
<dbReference type="CDD" id="cd10948">
    <property type="entry name" value="CE4_BsPdaA_like"/>
    <property type="match status" value="1"/>
</dbReference>
<reference evidence="2 3" key="1">
    <citation type="submission" date="2017-09" db="EMBL/GenBank/DDBJ databases">
        <title>Evaluation of Pacific Biosciences Sequencing Technology to Finishing C. thermocellum Genome Sequences.</title>
        <authorList>
            <person name="Brown S."/>
        </authorList>
    </citation>
    <scope>NUCLEOTIDE SEQUENCE [LARGE SCALE GENOMIC DNA]</scope>
    <source>
        <strain evidence="2 3">AD2</strain>
    </source>
</reference>
<dbReference type="PANTHER" id="PTHR10587:SF78">
    <property type="entry name" value="PEPTIDOGLYCAN-N-ACETYLMURAMIC ACID DEACETYLASE PDAA"/>
    <property type="match status" value="1"/>
</dbReference>
<dbReference type="SUPFAM" id="SSF88713">
    <property type="entry name" value="Glycoside hydrolase/deacetylase"/>
    <property type="match status" value="1"/>
</dbReference>
<name>A0AB36TEU7_ACETH</name>
<dbReference type="PROSITE" id="PS51677">
    <property type="entry name" value="NODB"/>
    <property type="match status" value="1"/>
</dbReference>
<dbReference type="Pfam" id="PF01522">
    <property type="entry name" value="Polysacc_deac_1"/>
    <property type="match status" value="1"/>
</dbReference>
<dbReference type="Proteomes" id="UP000223596">
    <property type="component" value="Unassembled WGS sequence"/>
</dbReference>
<dbReference type="EMBL" id="PDBW01000001">
    <property type="protein sequence ID" value="PFH02417.1"/>
    <property type="molecule type" value="Genomic_DNA"/>
</dbReference>
<dbReference type="AlphaFoldDB" id="A0AB36TEU7"/>
<dbReference type="NCBIfam" id="TIGR02884">
    <property type="entry name" value="spore_pdaA"/>
    <property type="match status" value="1"/>
</dbReference>
<dbReference type="GO" id="GO:0016810">
    <property type="term" value="F:hydrolase activity, acting on carbon-nitrogen (but not peptide) bonds"/>
    <property type="evidence" value="ECO:0007669"/>
    <property type="project" value="InterPro"/>
</dbReference>
<protein>
    <submittedName>
        <fullName evidence="2">Peptidoglycan-N-acetylmuramic acid deacetylase</fullName>
    </submittedName>
</protein>
<dbReference type="RefSeq" id="WP_003515696.1">
    <property type="nucleotide sequence ID" value="NZ_CP013828.1"/>
</dbReference>
<evidence type="ECO:0000313" key="2">
    <source>
        <dbReference type="EMBL" id="PFH02417.1"/>
    </source>
</evidence>
<dbReference type="InterPro" id="IPR014235">
    <property type="entry name" value="Spore_PdaA"/>
</dbReference>
<proteinExistence type="predicted"/>